<keyword evidence="6" id="KW-0378">Hydrolase</keyword>
<comment type="caution">
    <text evidence="12">The sequence shown here is derived from an EMBL/GenBank/DDBJ whole genome shotgun (WGS) entry which is preliminary data.</text>
</comment>
<evidence type="ECO:0000256" key="3">
    <source>
        <dbReference type="ARBA" id="ARBA00022475"/>
    </source>
</evidence>
<dbReference type="SMART" id="SM00052">
    <property type="entry name" value="EAL"/>
    <property type="match status" value="1"/>
</dbReference>
<feature type="domain" description="EAL" evidence="11">
    <location>
        <begin position="254"/>
        <end position="507"/>
    </location>
</feature>
<reference evidence="12" key="1">
    <citation type="journal article" date="2014" name="Int. J. Syst. Evol. Microbiol.">
        <title>Complete genome sequence of Corynebacterium casei LMG S-19264T (=DSM 44701T), isolated from a smear-ripened cheese.</title>
        <authorList>
            <consortium name="US DOE Joint Genome Institute (JGI-PGF)"/>
            <person name="Walter F."/>
            <person name="Albersmeier A."/>
            <person name="Kalinowski J."/>
            <person name="Ruckert C."/>
        </authorList>
    </citation>
    <scope>NUCLEOTIDE SEQUENCE</scope>
    <source>
        <strain evidence="12">CCM 7684</strain>
    </source>
</reference>
<evidence type="ECO:0000256" key="2">
    <source>
        <dbReference type="ARBA" id="ARBA00012282"/>
    </source>
</evidence>
<keyword evidence="5 10" id="KW-0812">Transmembrane</keyword>
<dbReference type="SUPFAM" id="SSF141868">
    <property type="entry name" value="EAL domain-like"/>
    <property type="match status" value="1"/>
</dbReference>
<gene>
    <name evidence="12" type="ORF">GCM10007276_20680</name>
</gene>
<keyword evidence="4" id="KW-0973">c-di-GMP</keyword>
<keyword evidence="3" id="KW-1003">Cell membrane</keyword>
<dbReference type="Gene3D" id="3.20.20.450">
    <property type="entry name" value="EAL domain"/>
    <property type="match status" value="1"/>
</dbReference>
<keyword evidence="13" id="KW-1185">Reference proteome</keyword>
<evidence type="ECO:0000256" key="1">
    <source>
        <dbReference type="ARBA" id="ARBA00004651"/>
    </source>
</evidence>
<evidence type="ECO:0000256" key="5">
    <source>
        <dbReference type="ARBA" id="ARBA00022692"/>
    </source>
</evidence>
<keyword evidence="7 10" id="KW-1133">Transmembrane helix</keyword>
<accession>A0A8J2YHL1</accession>
<dbReference type="RefSeq" id="WP_188409639.1">
    <property type="nucleotide sequence ID" value="NZ_BMCP01000002.1"/>
</dbReference>
<dbReference type="AlphaFoldDB" id="A0A8J2YHL1"/>
<dbReference type="EMBL" id="BMCP01000002">
    <property type="protein sequence ID" value="GGE43271.1"/>
    <property type="molecule type" value="Genomic_DNA"/>
</dbReference>
<keyword evidence="8 10" id="KW-0472">Membrane</keyword>
<protein>
    <recommendedName>
        <fullName evidence="2">cyclic-guanylate-specific phosphodiesterase</fullName>
        <ecNumber evidence="2">3.1.4.52</ecNumber>
    </recommendedName>
</protein>
<dbReference type="PROSITE" id="PS50883">
    <property type="entry name" value="EAL"/>
    <property type="match status" value="1"/>
</dbReference>
<evidence type="ECO:0000256" key="8">
    <source>
        <dbReference type="ARBA" id="ARBA00023136"/>
    </source>
</evidence>
<evidence type="ECO:0000256" key="9">
    <source>
        <dbReference type="ARBA" id="ARBA00034290"/>
    </source>
</evidence>
<sequence length="519" mass="56448">MAAAVISVVPLIGLNALLWLHIKANEDRQVEDAAEAIMSQVHGRLDSAMTALISLGVKDVRSCSQENRDHISQAAARAPFSQEIAIVDPEGEVRCSSVGRSRVLREISPQHDTLHPKVTMDVVDHGGDNGPTHIRLAWNYADGSSIRVVIPGSELIPPIIVGKLQSGFLTQLMLADGTLIAGRLSSQDISISESTPRVFEASRGSERYPLAIKISIPSTALLRTYQELFIYGNAGGAVMALFAVLLAWGVSRRIEGPEREIAEGIRKGQFIAYYQPVIDISNGNLLGCEALVRWRKADGTIISPAGFIALAEKSGQIYDITRSVMKRGREDLERVYEGRPELKLSFNLIAGHFASFDVINDVSTVFADSRIRMNQLVFEVTEREELPNIARARVVIARLQELGAQVALDDVGTGHGGLSYLLKLGVDQMKIDKMFVDAIGTDRYSTAIIDSLVRLASEMSMDLVAEGVETQEQVEYLRAKGVRAAQGYIFAPPLPAKAYAALAEAMCPLKQRGQASDAA</sequence>
<dbReference type="PANTHER" id="PTHR33121:SF56">
    <property type="entry name" value="SIGNALLING PROTEIN WITH EAL AND C2 DOMAINS"/>
    <property type="match status" value="1"/>
</dbReference>
<evidence type="ECO:0000256" key="4">
    <source>
        <dbReference type="ARBA" id="ARBA00022636"/>
    </source>
</evidence>
<dbReference type="Pfam" id="PF12792">
    <property type="entry name" value="CSS-motif"/>
    <property type="match status" value="1"/>
</dbReference>
<evidence type="ECO:0000256" key="7">
    <source>
        <dbReference type="ARBA" id="ARBA00022989"/>
    </source>
</evidence>
<dbReference type="CDD" id="cd01948">
    <property type="entry name" value="EAL"/>
    <property type="match status" value="1"/>
</dbReference>
<dbReference type="InterPro" id="IPR035919">
    <property type="entry name" value="EAL_sf"/>
</dbReference>
<organism evidence="12 13">
    <name type="scientific">Agaricicola taiwanensis</name>
    <dbReference type="NCBI Taxonomy" id="591372"/>
    <lineage>
        <taxon>Bacteria</taxon>
        <taxon>Pseudomonadati</taxon>
        <taxon>Pseudomonadota</taxon>
        <taxon>Alphaproteobacteria</taxon>
        <taxon>Rhodobacterales</taxon>
        <taxon>Paracoccaceae</taxon>
        <taxon>Agaricicola</taxon>
    </lineage>
</organism>
<dbReference type="EC" id="3.1.4.52" evidence="2"/>
<evidence type="ECO:0000256" key="6">
    <source>
        <dbReference type="ARBA" id="ARBA00022801"/>
    </source>
</evidence>
<feature type="transmembrane region" description="Helical" evidence="10">
    <location>
        <begin position="228"/>
        <end position="250"/>
    </location>
</feature>
<evidence type="ECO:0000313" key="12">
    <source>
        <dbReference type="EMBL" id="GGE43271.1"/>
    </source>
</evidence>
<evidence type="ECO:0000313" key="13">
    <source>
        <dbReference type="Proteomes" id="UP000602745"/>
    </source>
</evidence>
<name>A0A8J2YHL1_9RHOB</name>
<dbReference type="InterPro" id="IPR050706">
    <property type="entry name" value="Cyclic-di-GMP_PDE-like"/>
</dbReference>
<dbReference type="GO" id="GO:0071111">
    <property type="term" value="F:cyclic-guanylate-specific phosphodiesterase activity"/>
    <property type="evidence" value="ECO:0007669"/>
    <property type="project" value="UniProtKB-EC"/>
</dbReference>
<comment type="subcellular location">
    <subcellularLocation>
        <location evidence="1">Cell membrane</location>
        <topology evidence="1">Multi-pass membrane protein</topology>
    </subcellularLocation>
</comment>
<evidence type="ECO:0000259" key="11">
    <source>
        <dbReference type="PROSITE" id="PS50883"/>
    </source>
</evidence>
<dbReference type="InterPro" id="IPR001633">
    <property type="entry name" value="EAL_dom"/>
</dbReference>
<dbReference type="PANTHER" id="PTHR33121">
    <property type="entry name" value="CYCLIC DI-GMP PHOSPHODIESTERASE PDEF"/>
    <property type="match status" value="1"/>
</dbReference>
<dbReference type="InterPro" id="IPR024744">
    <property type="entry name" value="CSS-motif_dom"/>
</dbReference>
<dbReference type="GO" id="GO:0005886">
    <property type="term" value="C:plasma membrane"/>
    <property type="evidence" value="ECO:0007669"/>
    <property type="project" value="UniProtKB-SubCell"/>
</dbReference>
<dbReference type="Pfam" id="PF00563">
    <property type="entry name" value="EAL"/>
    <property type="match status" value="1"/>
</dbReference>
<reference evidence="12" key="2">
    <citation type="submission" date="2020-09" db="EMBL/GenBank/DDBJ databases">
        <authorList>
            <person name="Sun Q."/>
            <person name="Sedlacek I."/>
        </authorList>
    </citation>
    <scope>NUCLEOTIDE SEQUENCE</scope>
    <source>
        <strain evidence="12">CCM 7684</strain>
    </source>
</reference>
<comment type="catalytic activity">
    <reaction evidence="9">
        <text>3',3'-c-di-GMP + H2O = 5'-phosphoguanylyl(3'-&gt;5')guanosine + H(+)</text>
        <dbReference type="Rhea" id="RHEA:24902"/>
        <dbReference type="ChEBI" id="CHEBI:15377"/>
        <dbReference type="ChEBI" id="CHEBI:15378"/>
        <dbReference type="ChEBI" id="CHEBI:58754"/>
        <dbReference type="ChEBI" id="CHEBI:58805"/>
        <dbReference type="EC" id="3.1.4.52"/>
    </reaction>
</comment>
<dbReference type="Proteomes" id="UP000602745">
    <property type="component" value="Unassembled WGS sequence"/>
</dbReference>
<proteinExistence type="predicted"/>
<evidence type="ECO:0000256" key="10">
    <source>
        <dbReference type="SAM" id="Phobius"/>
    </source>
</evidence>